<evidence type="ECO:0000256" key="1">
    <source>
        <dbReference type="SAM" id="MobiDB-lite"/>
    </source>
</evidence>
<organism evidence="2 3">
    <name type="scientific">Folsomia candida</name>
    <name type="common">Springtail</name>
    <dbReference type="NCBI Taxonomy" id="158441"/>
    <lineage>
        <taxon>Eukaryota</taxon>
        <taxon>Metazoa</taxon>
        <taxon>Ecdysozoa</taxon>
        <taxon>Arthropoda</taxon>
        <taxon>Hexapoda</taxon>
        <taxon>Collembola</taxon>
        <taxon>Entomobryomorpha</taxon>
        <taxon>Isotomoidea</taxon>
        <taxon>Isotomidae</taxon>
        <taxon>Proisotominae</taxon>
        <taxon>Folsomia</taxon>
    </lineage>
</organism>
<feature type="region of interest" description="Disordered" evidence="1">
    <location>
        <begin position="65"/>
        <end position="99"/>
    </location>
</feature>
<proteinExistence type="predicted"/>
<sequence length="115" mass="13036">MPLTCKVKTYEEQELTMQVASELDHSNGSVDIGVDDDDEEVNYIEEEDEDGEEGDNNVVTSIHHHNHHLNKRQRNQSPQFSHAYATLHPQPRGMGQADNYDNINILGEDTIAVHL</sequence>
<keyword evidence="3" id="KW-1185">Reference proteome</keyword>
<evidence type="ECO:0000313" key="2">
    <source>
        <dbReference type="EMBL" id="OXA61015.1"/>
    </source>
</evidence>
<dbReference type="EMBL" id="LNIX01000002">
    <property type="protein sequence ID" value="OXA61015.1"/>
    <property type="molecule type" value="Genomic_DNA"/>
</dbReference>
<evidence type="ECO:0000313" key="3">
    <source>
        <dbReference type="Proteomes" id="UP000198287"/>
    </source>
</evidence>
<name>A0A226ETS0_FOLCA</name>
<protein>
    <submittedName>
        <fullName evidence="2">Cadherin-87A</fullName>
    </submittedName>
</protein>
<dbReference type="OrthoDB" id="9990384at2759"/>
<dbReference type="Proteomes" id="UP000198287">
    <property type="component" value="Unassembled WGS sequence"/>
</dbReference>
<accession>A0A226ETS0</accession>
<dbReference type="AlphaFoldDB" id="A0A226ETS0"/>
<comment type="caution">
    <text evidence="2">The sequence shown here is derived from an EMBL/GenBank/DDBJ whole genome shotgun (WGS) entry which is preliminary data.</text>
</comment>
<gene>
    <name evidence="2" type="ORF">Fcan01_04059</name>
</gene>
<feature type="compositionally biased region" description="Basic residues" evidence="1">
    <location>
        <begin position="65"/>
        <end position="74"/>
    </location>
</feature>
<reference evidence="2 3" key="1">
    <citation type="submission" date="2015-12" db="EMBL/GenBank/DDBJ databases">
        <title>The genome of Folsomia candida.</title>
        <authorList>
            <person name="Faddeeva A."/>
            <person name="Derks M.F."/>
            <person name="Anvar Y."/>
            <person name="Smit S."/>
            <person name="Van Straalen N."/>
            <person name="Roelofs D."/>
        </authorList>
    </citation>
    <scope>NUCLEOTIDE SEQUENCE [LARGE SCALE GENOMIC DNA]</scope>
    <source>
        <strain evidence="2 3">VU population</strain>
        <tissue evidence="2">Whole body</tissue>
    </source>
</reference>